<dbReference type="Proteomes" id="UP000015354">
    <property type="component" value="Unassembled WGS sequence"/>
</dbReference>
<comment type="caution">
    <text evidence="6">The sequence shown here is derived from an EMBL/GenBank/DDBJ whole genome shotgun (WGS) entry which is preliminary data.</text>
</comment>
<feature type="transmembrane region" description="Helical" evidence="5">
    <location>
        <begin position="281"/>
        <end position="301"/>
    </location>
</feature>
<evidence type="ECO:0000256" key="4">
    <source>
        <dbReference type="ARBA" id="ARBA00023136"/>
    </source>
</evidence>
<dbReference type="PANTHER" id="PTHR21576:SF157">
    <property type="entry name" value="NODULIN-LIKE DOMAIN-CONTAINING PROTEIN"/>
    <property type="match status" value="1"/>
</dbReference>
<dbReference type="Gene3D" id="1.20.1250.20">
    <property type="entry name" value="MFS general substrate transporter like domains"/>
    <property type="match status" value="1"/>
</dbReference>
<dbReference type="GO" id="GO:0022857">
    <property type="term" value="F:transmembrane transporter activity"/>
    <property type="evidence" value="ECO:0007669"/>
    <property type="project" value="InterPro"/>
</dbReference>
<feature type="transmembrane region" description="Helical" evidence="5">
    <location>
        <begin position="384"/>
        <end position="403"/>
    </location>
</feature>
<dbReference type="Pfam" id="PF07690">
    <property type="entry name" value="MFS_1"/>
    <property type="match status" value="1"/>
</dbReference>
<dbReference type="InterPro" id="IPR011701">
    <property type="entry name" value="MFS"/>
</dbReference>
<keyword evidence="3 5" id="KW-1133">Transmembrane helix</keyword>
<keyword evidence="2 5" id="KW-0812">Transmembrane</keyword>
<evidence type="ECO:0000313" key="6">
    <source>
        <dbReference type="EMBL" id="EPY29160.1"/>
    </source>
</evidence>
<evidence type="ECO:0008006" key="8">
    <source>
        <dbReference type="Google" id="ProtNLM"/>
    </source>
</evidence>
<dbReference type="SUPFAM" id="SSF103473">
    <property type="entry name" value="MFS general substrate transporter"/>
    <property type="match status" value="2"/>
</dbReference>
<evidence type="ECO:0000256" key="2">
    <source>
        <dbReference type="ARBA" id="ARBA00022692"/>
    </source>
</evidence>
<dbReference type="OrthoDB" id="410267at2759"/>
<feature type="transmembrane region" description="Helical" evidence="5">
    <location>
        <begin position="95"/>
        <end position="116"/>
    </location>
</feature>
<accession>S9VZV7</accession>
<evidence type="ECO:0000256" key="3">
    <source>
        <dbReference type="ARBA" id="ARBA00022989"/>
    </source>
</evidence>
<sequence length="612" mass="67160">MNPFKSVFDWTHTLKERQRKHLHIIDELQRCRLLLCCLFCSIGVSIVYIFELFTTEFSTRYGFSAGDLSTISTVGNVFCSFMVPHSVIYELMGPAPLLLMSLGTSFIGMLGLGLVFQNVIPGNLTVICVFYAFMNTCSGLFDAASIVTLQHTFPRNRGPVLALAKVMTGLGSSVFASISSNLFVNNLSGFLYFVMVYAMVVALSSCFVLVLPPYVLNWWRERQMTEEEKESARSLSVVYDSKNVPVPRLAVGYAVAISLILFFSTSSPILAYLTVSQKARYVLGTITCLLLCSYGIMALPLRCLGGVDEPSPALEVAGQPAEGQRKSLTEPIVADADVVASEASDRELGGALEPYAAYMDPDAIKYTDPKYPGTFWDALRGVDFYLIYFGFILQGAIGSIVLYNSSTIYVARTGKSRSTQLSALYTAFLGIGSALGRIAVGIFEAFVQRQPEGKRRLLVTMALPAPAIIGTIGGILILILPGDALLLPFILVYFKQGAFYSTCAVTFPSLFRTHLSIYYNLSSATTVVCVICFNRFLFGYMVDKKRDELKLTGDCTSRDCILTPIIVATCLSAASSLLLVTAHIRYRRYVRRCEAQKQADSEPLTKVEGSNA</sequence>
<proteinExistence type="predicted"/>
<dbReference type="EMBL" id="ATMH01004695">
    <property type="protein sequence ID" value="EPY29160.1"/>
    <property type="molecule type" value="Genomic_DNA"/>
</dbReference>
<dbReference type="GO" id="GO:0016020">
    <property type="term" value="C:membrane"/>
    <property type="evidence" value="ECO:0007669"/>
    <property type="project" value="UniProtKB-SubCell"/>
</dbReference>
<organism evidence="6 7">
    <name type="scientific">Strigomonas culicis</name>
    <dbReference type="NCBI Taxonomy" id="28005"/>
    <lineage>
        <taxon>Eukaryota</taxon>
        <taxon>Discoba</taxon>
        <taxon>Euglenozoa</taxon>
        <taxon>Kinetoplastea</taxon>
        <taxon>Metakinetoplastina</taxon>
        <taxon>Trypanosomatida</taxon>
        <taxon>Trypanosomatidae</taxon>
        <taxon>Strigomonadinae</taxon>
        <taxon>Strigomonas</taxon>
    </lineage>
</organism>
<name>S9VZV7_9TRYP</name>
<protein>
    <recommendedName>
        <fullName evidence="8">Nodulin-like domain-containing protein</fullName>
    </recommendedName>
</protein>
<evidence type="ECO:0000256" key="5">
    <source>
        <dbReference type="SAM" id="Phobius"/>
    </source>
</evidence>
<dbReference type="AlphaFoldDB" id="S9VZV7"/>
<feature type="transmembrane region" description="Helical" evidence="5">
    <location>
        <begin position="33"/>
        <end position="50"/>
    </location>
</feature>
<keyword evidence="4 5" id="KW-0472">Membrane</keyword>
<evidence type="ECO:0000256" key="1">
    <source>
        <dbReference type="ARBA" id="ARBA00004141"/>
    </source>
</evidence>
<reference evidence="6 7" key="1">
    <citation type="journal article" date="2013" name="PLoS ONE">
        <title>Predicting the Proteins of Angomonas deanei, Strigomonas culicis and Their Respective Endosymbionts Reveals New Aspects of the Trypanosomatidae Family.</title>
        <authorList>
            <person name="Motta M.C."/>
            <person name="Martins A.C."/>
            <person name="de Souza S.S."/>
            <person name="Catta-Preta C.M."/>
            <person name="Silva R."/>
            <person name="Klein C.C."/>
            <person name="de Almeida L.G."/>
            <person name="de Lima Cunha O."/>
            <person name="Ciapina L.P."/>
            <person name="Brocchi M."/>
            <person name="Colabardini A.C."/>
            <person name="de Araujo Lima B."/>
            <person name="Machado C.R."/>
            <person name="de Almeida Soares C.M."/>
            <person name="Probst C.M."/>
            <person name="de Menezes C.B."/>
            <person name="Thompson C.E."/>
            <person name="Bartholomeu D.C."/>
            <person name="Gradia D.F."/>
            <person name="Pavoni D.P."/>
            <person name="Grisard E.C."/>
            <person name="Fantinatti-Garboggini F."/>
            <person name="Marchini F.K."/>
            <person name="Rodrigues-Luiz G.F."/>
            <person name="Wagner G."/>
            <person name="Goldman G.H."/>
            <person name="Fietto J.L."/>
            <person name="Elias M.C."/>
            <person name="Goldman M.H."/>
            <person name="Sagot M.F."/>
            <person name="Pereira M."/>
            <person name="Stoco P.H."/>
            <person name="de Mendonca-Neto R.P."/>
            <person name="Teixeira S.M."/>
            <person name="Maciel T.E."/>
            <person name="de Oliveira Mendes T.A."/>
            <person name="Urmenyi T.P."/>
            <person name="de Souza W."/>
            <person name="Schenkman S."/>
            <person name="de Vasconcelos A.T."/>
        </authorList>
    </citation>
    <scope>NUCLEOTIDE SEQUENCE [LARGE SCALE GENOMIC DNA]</scope>
</reference>
<feature type="transmembrane region" description="Helical" evidence="5">
    <location>
        <begin position="561"/>
        <end position="582"/>
    </location>
</feature>
<evidence type="ECO:0000313" key="7">
    <source>
        <dbReference type="Proteomes" id="UP000015354"/>
    </source>
</evidence>
<feature type="transmembrane region" description="Helical" evidence="5">
    <location>
        <begin position="423"/>
        <end position="446"/>
    </location>
</feature>
<feature type="transmembrane region" description="Helical" evidence="5">
    <location>
        <begin position="161"/>
        <end position="184"/>
    </location>
</feature>
<feature type="transmembrane region" description="Helical" evidence="5">
    <location>
        <begin position="518"/>
        <end position="541"/>
    </location>
</feature>
<feature type="transmembrane region" description="Helical" evidence="5">
    <location>
        <begin position="458"/>
        <end position="480"/>
    </location>
</feature>
<comment type="subcellular location">
    <subcellularLocation>
        <location evidence="1">Membrane</location>
        <topology evidence="1">Multi-pass membrane protein</topology>
    </subcellularLocation>
</comment>
<feature type="transmembrane region" description="Helical" evidence="5">
    <location>
        <begin position="122"/>
        <end position="149"/>
    </location>
</feature>
<feature type="transmembrane region" description="Helical" evidence="5">
    <location>
        <begin position="251"/>
        <end position="275"/>
    </location>
</feature>
<dbReference type="InterPro" id="IPR036259">
    <property type="entry name" value="MFS_trans_sf"/>
</dbReference>
<keyword evidence="7" id="KW-1185">Reference proteome</keyword>
<gene>
    <name evidence="6" type="ORF">STCU_04695</name>
</gene>
<feature type="transmembrane region" description="Helical" evidence="5">
    <location>
        <begin position="486"/>
        <end position="511"/>
    </location>
</feature>
<feature type="transmembrane region" description="Helical" evidence="5">
    <location>
        <begin position="190"/>
        <end position="216"/>
    </location>
</feature>
<dbReference type="PANTHER" id="PTHR21576">
    <property type="entry name" value="UNCHARACTERIZED NODULIN-LIKE PROTEIN"/>
    <property type="match status" value="1"/>
</dbReference>